<evidence type="ECO:0000313" key="3">
    <source>
        <dbReference type="Proteomes" id="UP000054387"/>
    </source>
</evidence>
<feature type="transmembrane region" description="Helical" evidence="1">
    <location>
        <begin position="12"/>
        <end position="42"/>
    </location>
</feature>
<reference evidence="2 3" key="1">
    <citation type="submission" date="2015-12" db="EMBL/GenBank/DDBJ databases">
        <title>Haloprofundus marisrubri gen. nov., sp. nov., an extremely halophilic archaeon isolated from the Discovery deep brine-seawater interface in the Red Sea.</title>
        <authorList>
            <person name="Zhang G."/>
            <person name="Stingl U."/>
            <person name="Rashid M."/>
        </authorList>
    </citation>
    <scope>NUCLEOTIDE SEQUENCE [LARGE SCALE GENOMIC DNA]</scope>
    <source>
        <strain evidence="2 3">SB9</strain>
    </source>
</reference>
<feature type="transmembrane region" description="Helical" evidence="1">
    <location>
        <begin position="145"/>
        <end position="168"/>
    </location>
</feature>
<keyword evidence="1" id="KW-0812">Transmembrane</keyword>
<feature type="transmembrane region" description="Helical" evidence="1">
    <location>
        <begin position="62"/>
        <end position="83"/>
    </location>
</feature>
<accession>A0A0W1RAB7</accession>
<sequence length="169" mass="17396">MFRTGHYGVSLLVFAPIGYTLVSAGAIAPAFVLGATMLWLSMLPDVDHKLPGIPHRGPTHSLLFAALVGGLFWAVATVATNTLGAFTVSLGEASVGLAVFAFAVGFLTVVGHLVGDALTPMGVNFLWPLSGNGYSLSLTTADNSVWNYGLFVVGVFATAAWVSAALGVV</sequence>
<keyword evidence="1" id="KW-0472">Membrane</keyword>
<dbReference type="Pfam" id="PF04307">
    <property type="entry name" value="YdjM"/>
    <property type="match status" value="1"/>
</dbReference>
<dbReference type="OrthoDB" id="118042at2157"/>
<name>A0A0W1RAB7_9EURY</name>
<keyword evidence="2" id="KW-0378">Hydrolase</keyword>
<dbReference type="STRING" id="1514971.AUR64_11975"/>
<gene>
    <name evidence="2" type="ORF">AUR64_11975</name>
</gene>
<dbReference type="InterPro" id="IPR007404">
    <property type="entry name" value="YdjM-like"/>
</dbReference>
<dbReference type="AlphaFoldDB" id="A0A0W1RAB7"/>
<keyword evidence="1" id="KW-1133">Transmembrane helix</keyword>
<evidence type="ECO:0000313" key="2">
    <source>
        <dbReference type="EMBL" id="KTG10289.1"/>
    </source>
</evidence>
<comment type="caution">
    <text evidence="2">The sequence shown here is derived from an EMBL/GenBank/DDBJ whole genome shotgun (WGS) entry which is preliminary data.</text>
</comment>
<dbReference type="EMBL" id="LOPU01000018">
    <property type="protein sequence ID" value="KTG10289.1"/>
    <property type="molecule type" value="Genomic_DNA"/>
</dbReference>
<organism evidence="2 3">
    <name type="scientific">Haloprofundus marisrubri</name>
    <dbReference type="NCBI Taxonomy" id="1514971"/>
    <lineage>
        <taxon>Archaea</taxon>
        <taxon>Methanobacteriati</taxon>
        <taxon>Methanobacteriota</taxon>
        <taxon>Stenosarchaea group</taxon>
        <taxon>Halobacteria</taxon>
        <taxon>Halobacteriales</taxon>
        <taxon>Haloferacaceae</taxon>
        <taxon>Haloprofundus</taxon>
    </lineage>
</organism>
<keyword evidence="3" id="KW-1185">Reference proteome</keyword>
<dbReference type="GO" id="GO:0016787">
    <property type="term" value="F:hydrolase activity"/>
    <property type="evidence" value="ECO:0007669"/>
    <property type="project" value="UniProtKB-KW"/>
</dbReference>
<evidence type="ECO:0000256" key="1">
    <source>
        <dbReference type="SAM" id="Phobius"/>
    </source>
</evidence>
<feature type="transmembrane region" description="Helical" evidence="1">
    <location>
        <begin position="95"/>
        <end position="115"/>
    </location>
</feature>
<proteinExistence type="predicted"/>
<protein>
    <submittedName>
        <fullName evidence="2">Metal-dependent hydrolase</fullName>
    </submittedName>
</protein>
<dbReference type="RefSeq" id="WP_058581643.1">
    <property type="nucleotide sequence ID" value="NZ_LOPU01000018.1"/>
</dbReference>
<dbReference type="Proteomes" id="UP000054387">
    <property type="component" value="Unassembled WGS sequence"/>
</dbReference>